<gene>
    <name evidence="1" type="ORF">C1752_12030</name>
</gene>
<sequence length="73" mass="8892">MNFDKKSQIYLQIYMISTSKNQFFHIFLYTLNRIKDENLGVSLLRQPEQLPKRVQLMETMIVFLRNSLFRAEY</sequence>
<evidence type="ECO:0000313" key="1">
    <source>
        <dbReference type="EMBL" id="PZD70459.1"/>
    </source>
</evidence>
<organism evidence="1 2">
    <name type="scientific">Acaryochloris thomasi RCC1774</name>
    <dbReference type="NCBI Taxonomy" id="1764569"/>
    <lineage>
        <taxon>Bacteria</taxon>
        <taxon>Bacillati</taxon>
        <taxon>Cyanobacteriota</taxon>
        <taxon>Cyanophyceae</taxon>
        <taxon>Acaryochloridales</taxon>
        <taxon>Acaryochloridaceae</taxon>
        <taxon>Acaryochloris</taxon>
        <taxon>Acaryochloris thomasi</taxon>
    </lineage>
</organism>
<dbReference type="Proteomes" id="UP000248857">
    <property type="component" value="Unassembled WGS sequence"/>
</dbReference>
<accession>A0A2W1J7M3</accession>
<dbReference type="EMBL" id="PQWO01000036">
    <property type="protein sequence ID" value="PZD70459.1"/>
    <property type="molecule type" value="Genomic_DNA"/>
</dbReference>
<reference evidence="1 2" key="1">
    <citation type="journal article" date="2018" name="Sci. Rep.">
        <title>A novel species of the marine cyanobacterium Acaryochloris with a unique pigment content and lifestyle.</title>
        <authorList>
            <person name="Partensky F."/>
            <person name="Six C."/>
            <person name="Ratin M."/>
            <person name="Garczarek L."/>
            <person name="Vaulot D."/>
            <person name="Probert I."/>
            <person name="Calteau A."/>
            <person name="Gourvil P."/>
            <person name="Marie D."/>
            <person name="Grebert T."/>
            <person name="Bouchier C."/>
            <person name="Le Panse S."/>
            <person name="Gachenot M."/>
            <person name="Rodriguez F."/>
            <person name="Garrido J.L."/>
        </authorList>
    </citation>
    <scope>NUCLEOTIDE SEQUENCE [LARGE SCALE GENOMIC DNA]</scope>
    <source>
        <strain evidence="1 2">RCC1774</strain>
    </source>
</reference>
<comment type="caution">
    <text evidence="1">The sequence shown here is derived from an EMBL/GenBank/DDBJ whole genome shotgun (WGS) entry which is preliminary data.</text>
</comment>
<evidence type="ECO:0000313" key="2">
    <source>
        <dbReference type="Proteomes" id="UP000248857"/>
    </source>
</evidence>
<proteinExistence type="predicted"/>
<name>A0A2W1J7M3_9CYAN</name>
<dbReference type="AlphaFoldDB" id="A0A2W1J7M3"/>
<protein>
    <submittedName>
        <fullName evidence="1">Uncharacterized protein</fullName>
    </submittedName>
</protein>
<dbReference type="RefSeq" id="WP_110988977.1">
    <property type="nucleotide sequence ID" value="NZ_CAWNWM010000036.1"/>
</dbReference>
<keyword evidence="2" id="KW-1185">Reference proteome</keyword>